<dbReference type="GO" id="GO:0005737">
    <property type="term" value="C:cytoplasm"/>
    <property type="evidence" value="ECO:0007669"/>
    <property type="project" value="UniProtKB-SubCell"/>
</dbReference>
<name>A0A6G8PX99_9ACTN</name>
<comment type="subcellular location">
    <subcellularLocation>
        <location evidence="12">Cytoplasm</location>
    </subcellularLocation>
</comment>
<accession>A0A6G8PX99</accession>
<evidence type="ECO:0000256" key="14">
    <source>
        <dbReference type="RuleBase" id="RU004011"/>
    </source>
</evidence>
<keyword evidence="8 12" id="KW-0418">Kinase</keyword>
<keyword evidence="5 12" id="KW-0808">Transferase</keyword>
<feature type="domain" description="Nucleoside diphosphate kinase-like" evidence="16">
    <location>
        <begin position="1"/>
        <end position="134"/>
    </location>
</feature>
<keyword evidence="9 12" id="KW-0067">ATP-binding</keyword>
<keyword evidence="18" id="KW-1185">Reference proteome</keyword>
<dbReference type="EMBL" id="CP045121">
    <property type="protein sequence ID" value="QIN78788.1"/>
    <property type="molecule type" value="Genomic_DNA"/>
</dbReference>
<dbReference type="InterPro" id="IPR001564">
    <property type="entry name" value="Nucleoside_diP_kinase"/>
</dbReference>
<comment type="catalytic activity">
    <reaction evidence="12 15">
        <text>a 2'-deoxyribonucleoside 5'-diphosphate + ATP = a 2'-deoxyribonucleoside 5'-triphosphate + ADP</text>
        <dbReference type="Rhea" id="RHEA:44640"/>
        <dbReference type="ChEBI" id="CHEBI:30616"/>
        <dbReference type="ChEBI" id="CHEBI:61560"/>
        <dbReference type="ChEBI" id="CHEBI:73316"/>
        <dbReference type="ChEBI" id="CHEBI:456216"/>
        <dbReference type="EC" id="2.7.4.6"/>
    </reaction>
</comment>
<evidence type="ECO:0000313" key="18">
    <source>
        <dbReference type="Proteomes" id="UP000502706"/>
    </source>
</evidence>
<feature type="binding site" evidence="12 13">
    <location>
        <position position="85"/>
    </location>
    <ligand>
        <name>ATP</name>
        <dbReference type="ChEBI" id="CHEBI:30616"/>
    </ligand>
</feature>
<evidence type="ECO:0000256" key="5">
    <source>
        <dbReference type="ARBA" id="ARBA00022679"/>
    </source>
</evidence>
<proteinExistence type="inferred from homology"/>
<dbReference type="GO" id="GO:0046872">
    <property type="term" value="F:metal ion binding"/>
    <property type="evidence" value="ECO:0007669"/>
    <property type="project" value="UniProtKB-KW"/>
</dbReference>
<dbReference type="KEGG" id="rmar:GBA65_09950"/>
<evidence type="ECO:0000313" key="17">
    <source>
        <dbReference type="EMBL" id="QIN78788.1"/>
    </source>
</evidence>
<keyword evidence="12" id="KW-0597">Phosphoprotein</keyword>
<evidence type="ECO:0000256" key="10">
    <source>
        <dbReference type="ARBA" id="ARBA00022842"/>
    </source>
</evidence>
<evidence type="ECO:0000256" key="6">
    <source>
        <dbReference type="ARBA" id="ARBA00022723"/>
    </source>
</evidence>
<dbReference type="PRINTS" id="PR01243">
    <property type="entry name" value="NUCDPKINASE"/>
</dbReference>
<dbReference type="AlphaFoldDB" id="A0A6G8PX99"/>
<keyword evidence="6 12" id="KW-0479">Metal-binding</keyword>
<dbReference type="InterPro" id="IPR034907">
    <property type="entry name" value="NDK-like_dom"/>
</dbReference>
<evidence type="ECO:0000256" key="1">
    <source>
        <dbReference type="ARBA" id="ARBA00001946"/>
    </source>
</evidence>
<dbReference type="Gene3D" id="3.30.70.141">
    <property type="entry name" value="Nucleoside diphosphate kinase-like domain"/>
    <property type="match status" value="1"/>
</dbReference>
<comment type="subunit">
    <text evidence="12">Homotetramer.</text>
</comment>
<feature type="binding site" evidence="12 13">
    <location>
        <position position="57"/>
    </location>
    <ligand>
        <name>ATP</name>
        <dbReference type="ChEBI" id="CHEBI:30616"/>
    </ligand>
</feature>
<dbReference type="GO" id="GO:0004550">
    <property type="term" value="F:nucleoside diphosphate kinase activity"/>
    <property type="evidence" value="ECO:0007669"/>
    <property type="project" value="UniProtKB-UniRule"/>
</dbReference>
<evidence type="ECO:0000256" key="9">
    <source>
        <dbReference type="ARBA" id="ARBA00022840"/>
    </source>
</evidence>
<dbReference type="PROSITE" id="PS00469">
    <property type="entry name" value="NDPK"/>
    <property type="match status" value="1"/>
</dbReference>
<evidence type="ECO:0000256" key="4">
    <source>
        <dbReference type="ARBA" id="ARBA00017632"/>
    </source>
</evidence>
<dbReference type="GO" id="GO:0006228">
    <property type="term" value="P:UTP biosynthetic process"/>
    <property type="evidence" value="ECO:0007669"/>
    <property type="project" value="UniProtKB-UniRule"/>
</dbReference>
<sequence length="135" mass="14822">MEQTLVLVKGDGVRRRLIGEIVRRIEAKGLDIRAMQLMDVSRELAEEHYAEHREKPFFGELVDFITSTPVVAMRIEGEGAIAVVRRLMGSTNPAEAPPGTIRGDLALSLPDNLVHGSDSPESAQRELGLFFGGKI</sequence>
<evidence type="ECO:0000256" key="2">
    <source>
        <dbReference type="ARBA" id="ARBA00008142"/>
    </source>
</evidence>
<feature type="binding site" evidence="12 13">
    <location>
        <position position="91"/>
    </location>
    <ligand>
        <name>ATP</name>
        <dbReference type="ChEBI" id="CHEBI:30616"/>
    </ligand>
</feature>
<comment type="function">
    <text evidence="12">Major role in the synthesis of nucleoside triphosphates other than ATP. The ATP gamma phosphate is transferred to the NDP beta phosphate via a ping-pong mechanism, using a phosphorylated active-site intermediate.</text>
</comment>
<comment type="catalytic activity">
    <reaction evidence="12">
        <text>a ribonucleoside 5'-diphosphate + ATP = a ribonucleoside 5'-triphosphate + ADP</text>
        <dbReference type="Rhea" id="RHEA:18113"/>
        <dbReference type="ChEBI" id="CHEBI:30616"/>
        <dbReference type="ChEBI" id="CHEBI:57930"/>
        <dbReference type="ChEBI" id="CHEBI:61557"/>
        <dbReference type="ChEBI" id="CHEBI:456216"/>
        <dbReference type="EC" id="2.7.4.6"/>
    </reaction>
</comment>
<feature type="binding site" evidence="12 13">
    <location>
        <position position="9"/>
    </location>
    <ligand>
        <name>ATP</name>
        <dbReference type="ChEBI" id="CHEBI:30616"/>
    </ligand>
</feature>
<dbReference type="GO" id="GO:0006241">
    <property type="term" value="P:CTP biosynthetic process"/>
    <property type="evidence" value="ECO:0007669"/>
    <property type="project" value="UniProtKB-UniRule"/>
</dbReference>
<dbReference type="GO" id="GO:0006183">
    <property type="term" value="P:GTP biosynthetic process"/>
    <property type="evidence" value="ECO:0007669"/>
    <property type="project" value="UniProtKB-UniRule"/>
</dbReference>
<evidence type="ECO:0000256" key="3">
    <source>
        <dbReference type="ARBA" id="ARBA00012966"/>
    </source>
</evidence>
<reference evidence="17 18" key="1">
    <citation type="submission" date="2019-10" db="EMBL/GenBank/DDBJ databases">
        <title>Rubrobacter sp nov SCSIO 52915 isolated from a deep-sea sediment in the South China Sea.</title>
        <authorList>
            <person name="Chen R.W."/>
        </authorList>
    </citation>
    <scope>NUCLEOTIDE SEQUENCE [LARGE SCALE GENOMIC DNA]</scope>
    <source>
        <strain evidence="17 18">SCSIO 52915</strain>
    </source>
</reference>
<keyword evidence="12" id="KW-0963">Cytoplasm</keyword>
<dbReference type="FunFam" id="3.30.70.141:FF:000003">
    <property type="entry name" value="Nucleoside diphosphate kinase"/>
    <property type="match status" value="1"/>
</dbReference>
<evidence type="ECO:0000259" key="16">
    <source>
        <dbReference type="SMART" id="SM00562"/>
    </source>
</evidence>
<evidence type="ECO:0000256" key="8">
    <source>
        <dbReference type="ARBA" id="ARBA00022777"/>
    </source>
</evidence>
<gene>
    <name evidence="12" type="primary">ndk</name>
    <name evidence="17" type="ORF">GBA65_09950</name>
</gene>
<dbReference type="PROSITE" id="PS51374">
    <property type="entry name" value="NDPK_LIKE"/>
    <property type="match status" value="1"/>
</dbReference>
<protein>
    <recommendedName>
        <fullName evidence="4 12">Nucleoside diphosphate kinase</fullName>
        <shortName evidence="12">NDK</shortName>
        <shortName evidence="12">NDP kinase</shortName>
        <ecNumber evidence="3 12">2.7.4.6</ecNumber>
    </recommendedName>
    <alternativeName>
        <fullName evidence="12">Nucleoside-2-P kinase</fullName>
    </alternativeName>
</protein>
<feature type="binding site" evidence="12 13">
    <location>
        <position position="112"/>
    </location>
    <ligand>
        <name>ATP</name>
        <dbReference type="ChEBI" id="CHEBI:30616"/>
    </ligand>
</feature>
<dbReference type="InterPro" id="IPR023005">
    <property type="entry name" value="Nucleoside_diP_kinase_AS"/>
</dbReference>
<dbReference type="Pfam" id="PF00334">
    <property type="entry name" value="NDK"/>
    <property type="match status" value="1"/>
</dbReference>
<evidence type="ECO:0000256" key="15">
    <source>
        <dbReference type="RuleBase" id="RU004013"/>
    </source>
</evidence>
<comment type="cofactor">
    <cofactor evidence="1 12">
        <name>Mg(2+)</name>
        <dbReference type="ChEBI" id="CHEBI:18420"/>
    </cofactor>
</comment>
<dbReference type="NCBIfam" id="NF001908">
    <property type="entry name" value="PRK00668.1"/>
    <property type="match status" value="1"/>
</dbReference>
<organism evidence="17 18">
    <name type="scientific">Rubrobacter marinus</name>
    <dbReference type="NCBI Taxonomy" id="2653852"/>
    <lineage>
        <taxon>Bacteria</taxon>
        <taxon>Bacillati</taxon>
        <taxon>Actinomycetota</taxon>
        <taxon>Rubrobacteria</taxon>
        <taxon>Rubrobacterales</taxon>
        <taxon>Rubrobacteraceae</taxon>
        <taxon>Rubrobacter</taxon>
    </lineage>
</organism>
<dbReference type="HAMAP" id="MF_00451">
    <property type="entry name" value="NDP_kinase"/>
    <property type="match status" value="1"/>
</dbReference>
<feature type="active site" description="Pros-phosphohistidine intermediate" evidence="12 13">
    <location>
        <position position="115"/>
    </location>
</feature>
<dbReference type="CDD" id="cd04413">
    <property type="entry name" value="NDPk_I"/>
    <property type="match status" value="1"/>
</dbReference>
<evidence type="ECO:0000256" key="13">
    <source>
        <dbReference type="PROSITE-ProRule" id="PRU00706"/>
    </source>
</evidence>
<dbReference type="EC" id="2.7.4.6" evidence="3 12"/>
<evidence type="ECO:0000256" key="12">
    <source>
        <dbReference type="HAMAP-Rule" id="MF_00451"/>
    </source>
</evidence>
<comment type="similarity">
    <text evidence="2 12 13 14">Belongs to the NDK family.</text>
</comment>
<dbReference type="InterPro" id="IPR036850">
    <property type="entry name" value="NDK-like_dom_sf"/>
</dbReference>
<evidence type="ECO:0000256" key="7">
    <source>
        <dbReference type="ARBA" id="ARBA00022741"/>
    </source>
</evidence>
<keyword evidence="11 12" id="KW-0546">Nucleotide metabolism</keyword>
<dbReference type="SMART" id="SM00562">
    <property type="entry name" value="NDK"/>
    <property type="match status" value="1"/>
</dbReference>
<dbReference type="RefSeq" id="WP_166396461.1">
    <property type="nucleotide sequence ID" value="NZ_CP045121.1"/>
</dbReference>
<dbReference type="SUPFAM" id="SSF54919">
    <property type="entry name" value="Nucleoside diphosphate kinase, NDK"/>
    <property type="match status" value="1"/>
</dbReference>
<evidence type="ECO:0000256" key="11">
    <source>
        <dbReference type="ARBA" id="ARBA00023080"/>
    </source>
</evidence>
<dbReference type="Proteomes" id="UP000502706">
    <property type="component" value="Chromosome"/>
</dbReference>
<dbReference type="PANTHER" id="PTHR11349">
    <property type="entry name" value="NUCLEOSIDE DIPHOSPHATE KINASE"/>
    <property type="match status" value="1"/>
</dbReference>
<keyword evidence="7 12" id="KW-0547">Nucleotide-binding</keyword>
<keyword evidence="10 12" id="KW-0460">Magnesium</keyword>
<dbReference type="GO" id="GO:0005524">
    <property type="term" value="F:ATP binding"/>
    <property type="evidence" value="ECO:0007669"/>
    <property type="project" value="UniProtKB-UniRule"/>
</dbReference>
<feature type="binding site" evidence="12 13">
    <location>
        <position position="102"/>
    </location>
    <ligand>
        <name>ATP</name>
        <dbReference type="ChEBI" id="CHEBI:30616"/>
    </ligand>
</feature>